<proteinExistence type="predicted"/>
<reference evidence="2 4" key="1">
    <citation type="journal article" date="2014" name="ISME J.">
        <title>Trehalose/2-sulfotrehalose biosynthesis and glycine-betaine uptake are widely spread mechanisms for osmoadaptation in the Halobacteriales.</title>
        <authorList>
            <person name="Youssef N.H."/>
            <person name="Savage-Ashlock K.N."/>
            <person name="McCully A.L."/>
            <person name="Luedtke B."/>
            <person name="Shaw E.I."/>
            <person name="Hoff W.D."/>
            <person name="Elshahed M.S."/>
        </authorList>
    </citation>
    <scope>NUCLEOTIDE SEQUENCE [LARGE SCALE GENOMIC DNA]</scope>
    <source>
        <strain evidence="2 4">DX253</strain>
    </source>
</reference>
<sequence length="222" mass="23720">MNELILVLVALAAILGALYLVNYLAGPLLVGKLNDTKSLPGRLASELPSGSPPTVVLGGNALGSNLSGGSGPPGYRRLLLSDTVIDEHEDELGTVSALSVALLDTYAYDVRILANLLRIELLFGIVAFALHAAQTDLFRSLSAALAVVIGIIVGALVVFYGLYRLVAWRVYRADERAATYVGAENIITYLESNHGRTESLLSAVVHLSPPTKTRIDRLERAR</sequence>
<dbReference type="RefSeq" id="WP_007982584.1">
    <property type="nucleotide sequence ID" value="NZ_AEMG01000028.1"/>
</dbReference>
<dbReference type="AlphaFoldDB" id="E7QYE9"/>
<feature type="transmembrane region" description="Helical" evidence="1">
    <location>
        <begin position="116"/>
        <end position="134"/>
    </location>
</feature>
<reference evidence="3" key="3">
    <citation type="submission" date="2016-11" db="EMBL/GenBank/DDBJ databases">
        <authorList>
            <person name="Jaros S."/>
            <person name="Januszkiewicz K."/>
            <person name="Wedrychowicz H."/>
        </authorList>
    </citation>
    <scope>NUCLEOTIDE SEQUENCE [LARGE SCALE GENOMIC DNA]</scope>
    <source>
        <strain evidence="3">DX253</strain>
    </source>
</reference>
<protein>
    <submittedName>
        <fullName evidence="2">Uncharacterized protein</fullName>
    </submittedName>
</protein>
<dbReference type="EMBL" id="AEMG01000028">
    <property type="protein sequence ID" value="EFW90215.1"/>
    <property type="molecule type" value="Genomic_DNA"/>
</dbReference>
<evidence type="ECO:0000256" key="1">
    <source>
        <dbReference type="SAM" id="Phobius"/>
    </source>
</evidence>
<dbReference type="Proteomes" id="UP000184203">
    <property type="component" value="Unassembled WGS sequence"/>
</dbReference>
<keyword evidence="5" id="KW-1185">Reference proteome</keyword>
<dbReference type="PATRIC" id="fig|797209.4.peg.3755"/>
<name>E7QYE9_HALPU</name>
<keyword evidence="1" id="KW-0812">Transmembrane</keyword>
<evidence type="ECO:0000313" key="4">
    <source>
        <dbReference type="Proteomes" id="UP000003751"/>
    </source>
</evidence>
<dbReference type="EMBL" id="FRAN01000001">
    <property type="protein sequence ID" value="SHJ98317.1"/>
    <property type="molecule type" value="Genomic_DNA"/>
</dbReference>
<gene>
    <name evidence="3" type="ORF">SAMN05444342_0163</name>
    <name evidence="2" type="ORF">ZOD2009_19198</name>
</gene>
<dbReference type="Proteomes" id="UP000003751">
    <property type="component" value="Unassembled WGS sequence"/>
</dbReference>
<evidence type="ECO:0000313" key="2">
    <source>
        <dbReference type="EMBL" id="EFW90215.1"/>
    </source>
</evidence>
<evidence type="ECO:0000313" key="3">
    <source>
        <dbReference type="EMBL" id="SHJ98317.1"/>
    </source>
</evidence>
<keyword evidence="1" id="KW-1133">Transmembrane helix</keyword>
<feature type="transmembrane region" description="Helical" evidence="1">
    <location>
        <begin position="6"/>
        <end position="30"/>
    </location>
</feature>
<feature type="transmembrane region" description="Helical" evidence="1">
    <location>
        <begin position="140"/>
        <end position="163"/>
    </location>
</feature>
<organism evidence="2 4">
    <name type="scientific">Haladaptatus paucihalophilus DX253</name>
    <dbReference type="NCBI Taxonomy" id="797209"/>
    <lineage>
        <taxon>Archaea</taxon>
        <taxon>Methanobacteriati</taxon>
        <taxon>Methanobacteriota</taxon>
        <taxon>Stenosarchaea group</taxon>
        <taxon>Halobacteria</taxon>
        <taxon>Halobacteriales</taxon>
        <taxon>Haladaptataceae</taxon>
        <taxon>Haladaptatus</taxon>
    </lineage>
</organism>
<reference evidence="5" key="2">
    <citation type="submission" date="2016-11" db="EMBL/GenBank/DDBJ databases">
        <authorList>
            <person name="Varghese N."/>
            <person name="Submissions S."/>
        </authorList>
    </citation>
    <scope>NUCLEOTIDE SEQUENCE [LARGE SCALE GENOMIC DNA]</scope>
    <source>
        <strain evidence="5">DX253</strain>
    </source>
</reference>
<accession>E7QYE9</accession>
<evidence type="ECO:0000313" key="5">
    <source>
        <dbReference type="Proteomes" id="UP000184203"/>
    </source>
</evidence>
<keyword evidence="1" id="KW-0472">Membrane</keyword>